<evidence type="ECO:0000313" key="2">
    <source>
        <dbReference type="Proteomes" id="UP000247459"/>
    </source>
</evidence>
<dbReference type="Proteomes" id="UP000247459">
    <property type="component" value="Unassembled WGS sequence"/>
</dbReference>
<reference evidence="1 2" key="1">
    <citation type="submission" date="2018-01" db="EMBL/GenBank/DDBJ databases">
        <title>Genome sequence of the PGP bacterium Paenibacillus illinoisensis E3.</title>
        <authorList>
            <person name="Rolli E."/>
            <person name="Marasco R."/>
            <person name="Bessem C."/>
            <person name="Michoud G."/>
            <person name="Gaiarsa S."/>
            <person name="Borin S."/>
            <person name="Daffonchio D."/>
        </authorList>
    </citation>
    <scope>NUCLEOTIDE SEQUENCE [LARGE SCALE GENOMIC DNA]</scope>
    <source>
        <strain evidence="1 2">E3</strain>
    </source>
</reference>
<dbReference type="AlphaFoldDB" id="A0A2W0CIV5"/>
<dbReference type="EMBL" id="PRLG01000020">
    <property type="protein sequence ID" value="PYY28255.1"/>
    <property type="molecule type" value="Genomic_DNA"/>
</dbReference>
<name>A0A2W0CIV5_9BACL</name>
<evidence type="ECO:0000313" key="1">
    <source>
        <dbReference type="EMBL" id="PYY28255.1"/>
    </source>
</evidence>
<accession>A0A2W0CIV5</accession>
<gene>
    <name evidence="1" type="ORF">PIL02S_03401</name>
</gene>
<sequence>MTEDNEFKQRLLEIRKDFVYKKRQLQSYIGREVIIYNPELDLPRTIEKYEIDEIDFSENVVLLRWYDGDAQDWILEDISISDFVRNAEFYTEEN</sequence>
<comment type="caution">
    <text evidence="1">The sequence shown here is derived from an EMBL/GenBank/DDBJ whole genome shotgun (WGS) entry which is preliminary data.</text>
</comment>
<proteinExistence type="predicted"/>
<protein>
    <submittedName>
        <fullName evidence="1">Uncharacterized protein</fullName>
    </submittedName>
</protein>
<organism evidence="1 2">
    <name type="scientific">Paenibacillus illinoisensis</name>
    <dbReference type="NCBI Taxonomy" id="59845"/>
    <lineage>
        <taxon>Bacteria</taxon>
        <taxon>Bacillati</taxon>
        <taxon>Bacillota</taxon>
        <taxon>Bacilli</taxon>
        <taxon>Bacillales</taxon>
        <taxon>Paenibacillaceae</taxon>
        <taxon>Paenibacillus</taxon>
    </lineage>
</organism>
<dbReference type="RefSeq" id="WP_110759865.1">
    <property type="nucleotide sequence ID" value="NZ_PRLG01000020.1"/>
</dbReference>